<dbReference type="Proteomes" id="UP001195483">
    <property type="component" value="Unassembled WGS sequence"/>
</dbReference>
<evidence type="ECO:0000313" key="3">
    <source>
        <dbReference type="Proteomes" id="UP001195483"/>
    </source>
</evidence>
<keyword evidence="1" id="KW-0732">Signal</keyword>
<feature type="signal peptide" evidence="1">
    <location>
        <begin position="1"/>
        <end position="20"/>
    </location>
</feature>
<dbReference type="EMBL" id="JAEAOA010001385">
    <property type="protein sequence ID" value="KAK3583766.1"/>
    <property type="molecule type" value="Genomic_DNA"/>
</dbReference>
<evidence type="ECO:0000256" key="1">
    <source>
        <dbReference type="SAM" id="SignalP"/>
    </source>
</evidence>
<reference evidence="2" key="3">
    <citation type="submission" date="2023-05" db="EMBL/GenBank/DDBJ databases">
        <authorList>
            <person name="Smith C.H."/>
        </authorList>
    </citation>
    <scope>NUCLEOTIDE SEQUENCE</scope>
    <source>
        <strain evidence="2">CHS0354</strain>
        <tissue evidence="2">Mantle</tissue>
    </source>
</reference>
<protein>
    <submittedName>
        <fullName evidence="2">Uncharacterized protein</fullName>
    </submittedName>
</protein>
<sequence>MAKHSWIVVICVIYAHAVHGDEYENGWNTFCIPPIDAGIGEVDQVIVAAAVSDIYCAYCQRIVDLACIRRWCNQAFRLVLDSAAQRPLAVTTLEQYYRWPLYPPWPYFIMCPWYPHDEDSD</sequence>
<name>A0AAE0S1W2_9BIVA</name>
<reference evidence="2" key="1">
    <citation type="journal article" date="2021" name="Genome Biol. Evol.">
        <title>A High-Quality Reference Genome for a Parasitic Bivalve with Doubly Uniparental Inheritance (Bivalvia: Unionida).</title>
        <authorList>
            <person name="Smith C.H."/>
        </authorList>
    </citation>
    <scope>NUCLEOTIDE SEQUENCE</scope>
    <source>
        <strain evidence="2">CHS0354</strain>
    </source>
</reference>
<organism evidence="2 3">
    <name type="scientific">Potamilus streckersoni</name>
    <dbReference type="NCBI Taxonomy" id="2493646"/>
    <lineage>
        <taxon>Eukaryota</taxon>
        <taxon>Metazoa</taxon>
        <taxon>Spiralia</taxon>
        <taxon>Lophotrochozoa</taxon>
        <taxon>Mollusca</taxon>
        <taxon>Bivalvia</taxon>
        <taxon>Autobranchia</taxon>
        <taxon>Heteroconchia</taxon>
        <taxon>Palaeoheterodonta</taxon>
        <taxon>Unionida</taxon>
        <taxon>Unionoidea</taxon>
        <taxon>Unionidae</taxon>
        <taxon>Ambleminae</taxon>
        <taxon>Lampsilini</taxon>
        <taxon>Potamilus</taxon>
    </lineage>
</organism>
<keyword evidence="3" id="KW-1185">Reference proteome</keyword>
<dbReference type="AlphaFoldDB" id="A0AAE0S1W2"/>
<proteinExistence type="predicted"/>
<feature type="chain" id="PRO_5042146226" evidence="1">
    <location>
        <begin position="21"/>
        <end position="121"/>
    </location>
</feature>
<accession>A0AAE0S1W2</accession>
<reference evidence="2" key="2">
    <citation type="journal article" date="2021" name="Genome Biol. Evol.">
        <title>Developing a high-quality reference genome for a parasitic bivalve with doubly uniparental inheritance (Bivalvia: Unionida).</title>
        <authorList>
            <person name="Smith C.H."/>
        </authorList>
    </citation>
    <scope>NUCLEOTIDE SEQUENCE</scope>
    <source>
        <strain evidence="2">CHS0354</strain>
        <tissue evidence="2">Mantle</tissue>
    </source>
</reference>
<evidence type="ECO:0000313" key="2">
    <source>
        <dbReference type="EMBL" id="KAK3583766.1"/>
    </source>
</evidence>
<comment type="caution">
    <text evidence="2">The sequence shown here is derived from an EMBL/GenBank/DDBJ whole genome shotgun (WGS) entry which is preliminary data.</text>
</comment>
<gene>
    <name evidence="2" type="ORF">CHS0354_022802</name>
</gene>